<evidence type="ECO:0000313" key="2">
    <source>
        <dbReference type="EMBL" id="MPL80554.1"/>
    </source>
</evidence>
<reference evidence="2" key="1">
    <citation type="submission" date="2019-08" db="EMBL/GenBank/DDBJ databases">
        <authorList>
            <person name="Kucharzyk K."/>
            <person name="Murdoch R.W."/>
            <person name="Higgins S."/>
            <person name="Loffler F."/>
        </authorList>
    </citation>
    <scope>NUCLEOTIDE SEQUENCE</scope>
</reference>
<dbReference type="EMBL" id="VSSQ01000138">
    <property type="protein sequence ID" value="MPL80554.1"/>
    <property type="molecule type" value="Genomic_DNA"/>
</dbReference>
<organism evidence="2">
    <name type="scientific">bioreactor metagenome</name>
    <dbReference type="NCBI Taxonomy" id="1076179"/>
    <lineage>
        <taxon>unclassified sequences</taxon>
        <taxon>metagenomes</taxon>
        <taxon>ecological metagenomes</taxon>
    </lineage>
</organism>
<name>A0A644UNP8_9ZZZZ</name>
<proteinExistence type="predicted"/>
<dbReference type="AlphaFoldDB" id="A0A644UNP8"/>
<comment type="caution">
    <text evidence="2">The sequence shown here is derived from an EMBL/GenBank/DDBJ whole genome shotgun (WGS) entry which is preliminary data.</text>
</comment>
<feature type="compositionally biased region" description="Basic and acidic residues" evidence="1">
    <location>
        <begin position="298"/>
        <end position="315"/>
    </location>
</feature>
<gene>
    <name evidence="2" type="ORF">SDC9_26455</name>
</gene>
<evidence type="ECO:0000256" key="1">
    <source>
        <dbReference type="SAM" id="MobiDB-lite"/>
    </source>
</evidence>
<protein>
    <submittedName>
        <fullName evidence="2">Uncharacterized protein</fullName>
    </submittedName>
</protein>
<feature type="region of interest" description="Disordered" evidence="1">
    <location>
        <begin position="283"/>
        <end position="315"/>
    </location>
</feature>
<sequence length="497" mass="52328">MHHRVADLDAGREAVRQHPACHPLEHRQQPAGERGIIVIHVQRGGQLAHEAARHAVHLVGVARHDHKAERPEHLFGERVIAQPVLGLDAEQEGFRLAPVAHRGDERLHAGLFADHRRALGIGLRDAVGQHHLRAGFRQRRAGSLDEGIGLGSGDHHRDARVGAELARAHGERARPAPAQLGPAPRDRLRQHEHRVDRAELAEEGDRLGALRAKVKEGAAAAERAGEAHRLDAGMLHQRLADAAVAALHEREHALRQAAFLHCGMDRLGDDLAGAGMRAMALHHHRAAGSKRGRGVAARGREGEREVRGAEDRDRADRALHHAQVRAGQGGAVGQRHVMAAVEIVALQDMLGKEPQLAGGAAALALQAGDGQAGLGGADLGDRLGAGLDLVGDGVQEGGALGAGGVTIAPERLFRGAGGGVDQLGRADREGMGGAVGGGGEEGLLGADPVTGDQVLAMGGEGHCVSFQVGRPTGRARDGRFTATCRRGKRRHRRVPSA</sequence>
<accession>A0A644UNP8</accession>
<feature type="compositionally biased region" description="Basic residues" evidence="1">
    <location>
        <begin position="283"/>
        <end position="293"/>
    </location>
</feature>